<name>A0ABX0FDD3_9BACL</name>
<dbReference type="Gene3D" id="1.25.10.10">
    <property type="entry name" value="Leucine-rich Repeat Variant"/>
    <property type="match status" value="1"/>
</dbReference>
<dbReference type="InterPro" id="IPR016024">
    <property type="entry name" value="ARM-type_fold"/>
</dbReference>
<gene>
    <name evidence="2" type="ORF">GYN08_20610</name>
</gene>
<evidence type="ECO:0000313" key="3">
    <source>
        <dbReference type="Proteomes" id="UP000800303"/>
    </source>
</evidence>
<evidence type="ECO:0000313" key="2">
    <source>
        <dbReference type="EMBL" id="NGZ77699.1"/>
    </source>
</evidence>
<dbReference type="Pfam" id="PF13646">
    <property type="entry name" value="HEAT_2"/>
    <property type="match status" value="1"/>
</dbReference>
<keyword evidence="1" id="KW-0175">Coiled coil</keyword>
<dbReference type="RefSeq" id="WP_166278595.1">
    <property type="nucleotide sequence ID" value="NZ_JAAFGS010000010.1"/>
</dbReference>
<feature type="coiled-coil region" evidence="1">
    <location>
        <begin position="120"/>
        <end position="147"/>
    </location>
</feature>
<keyword evidence="3" id="KW-1185">Reference proteome</keyword>
<comment type="caution">
    <text evidence="2">The sequence shown here is derived from an EMBL/GenBank/DDBJ whole genome shotgun (WGS) entry which is preliminary data.</text>
</comment>
<dbReference type="Proteomes" id="UP000800303">
    <property type="component" value="Unassembled WGS sequence"/>
</dbReference>
<evidence type="ECO:0000256" key="1">
    <source>
        <dbReference type="SAM" id="Coils"/>
    </source>
</evidence>
<organism evidence="2 3">
    <name type="scientific">Saccharibacillus alkalitolerans</name>
    <dbReference type="NCBI Taxonomy" id="2705290"/>
    <lineage>
        <taxon>Bacteria</taxon>
        <taxon>Bacillati</taxon>
        <taxon>Bacillota</taxon>
        <taxon>Bacilli</taxon>
        <taxon>Bacillales</taxon>
        <taxon>Paenibacillaceae</taxon>
        <taxon>Saccharibacillus</taxon>
    </lineage>
</organism>
<proteinExistence type="predicted"/>
<dbReference type="InterPro" id="IPR011989">
    <property type="entry name" value="ARM-like"/>
</dbReference>
<protein>
    <submittedName>
        <fullName evidence="2">HEAT repeat domain-containing protein</fullName>
    </submittedName>
</protein>
<reference evidence="2 3" key="1">
    <citation type="submission" date="2020-01" db="EMBL/GenBank/DDBJ databases">
        <title>Polyphasic characterisation and genomic insights into a novel alkali tolerant bacterium VR-M41.</title>
        <authorList>
            <person name="Vemuluri V.R."/>
        </authorList>
    </citation>
    <scope>NUCLEOTIDE SEQUENCE [LARGE SCALE GENOMIC DNA]</scope>
    <source>
        <strain evidence="2 3">VR-M41</strain>
    </source>
</reference>
<dbReference type="SUPFAM" id="SSF48371">
    <property type="entry name" value="ARM repeat"/>
    <property type="match status" value="1"/>
</dbReference>
<accession>A0ABX0FDD3</accession>
<sequence>MKERSGIIHDSSKDIYTKLDERVNDFWEWSKTQKPEYEWETEYESWAIVNFLFSELVETTEHSYWSRKTINNLLYMIARDHECGILINKLCERPKSLLFLAQEGLFHPDPEVRWQLAHYLTKISAQYSEAEEIIREFSEDHDEYVRRRAILALGYIKSKYAEERAVMAWNTNLEYQRIAALEVLYQMKSKELEQYLKLARNSEFEYVRSNAERITKQLG</sequence>
<dbReference type="EMBL" id="JAAFGS010000010">
    <property type="protein sequence ID" value="NGZ77699.1"/>
    <property type="molecule type" value="Genomic_DNA"/>
</dbReference>